<evidence type="ECO:0000259" key="7">
    <source>
        <dbReference type="Pfam" id="PF02683"/>
    </source>
</evidence>
<accession>A0A0A8BBS2</accession>
<proteinExistence type="inferred from homology"/>
<name>A0A0A8BBS2_9ACTN</name>
<dbReference type="OrthoDB" id="9796554at2"/>
<evidence type="ECO:0000256" key="5">
    <source>
        <dbReference type="ARBA" id="ARBA00023136"/>
    </source>
</evidence>
<protein>
    <submittedName>
        <fullName evidence="8">Cytochrome C biogenesis protein ResB</fullName>
    </submittedName>
</protein>
<reference evidence="8 9" key="2">
    <citation type="journal article" date="2015" name="Genome Announc.">
        <title>Complete Genome Sequence of Coriobacteriaceae Strain 68-1-3, a Novel Mucus-Degrading Isolate from the Swine Intestinal Tract.</title>
        <authorList>
            <person name="Looft T."/>
            <person name="Bayles D.O."/>
            <person name="Alt D.P."/>
            <person name="Stanton T.B."/>
        </authorList>
    </citation>
    <scope>NUCLEOTIDE SEQUENCE [LARGE SCALE GENOMIC DNA]</scope>
    <source>
        <strain evidence="8 9">68-1-3</strain>
    </source>
</reference>
<keyword evidence="9" id="KW-1185">Reference proteome</keyword>
<feature type="transmembrane region" description="Helical" evidence="6">
    <location>
        <begin position="90"/>
        <end position="113"/>
    </location>
</feature>
<dbReference type="EMBL" id="CP009302">
    <property type="protein sequence ID" value="AJC12567.1"/>
    <property type="molecule type" value="Genomic_DNA"/>
</dbReference>
<feature type="transmembrane region" description="Helical" evidence="6">
    <location>
        <begin position="6"/>
        <end position="29"/>
    </location>
</feature>
<dbReference type="HOGENOM" id="CLU_053225_2_0_11"/>
<dbReference type="RefSeq" id="WP_039689982.1">
    <property type="nucleotide sequence ID" value="NZ_CP009302.1"/>
</dbReference>
<comment type="subcellular location">
    <subcellularLocation>
        <location evidence="1">Membrane</location>
        <topology evidence="1">Multi-pass membrane protein</topology>
    </subcellularLocation>
</comment>
<gene>
    <name evidence="8" type="ORF">JI75_07770</name>
</gene>
<dbReference type="Pfam" id="PF02683">
    <property type="entry name" value="DsbD_TM"/>
    <property type="match status" value="1"/>
</dbReference>
<feature type="transmembrane region" description="Helical" evidence="6">
    <location>
        <begin position="165"/>
        <end position="185"/>
    </location>
</feature>
<feature type="transmembrane region" description="Helical" evidence="6">
    <location>
        <begin position="125"/>
        <end position="145"/>
    </location>
</feature>
<dbReference type="GO" id="GO:0016020">
    <property type="term" value="C:membrane"/>
    <property type="evidence" value="ECO:0007669"/>
    <property type="project" value="UniProtKB-SubCell"/>
</dbReference>
<evidence type="ECO:0000256" key="1">
    <source>
        <dbReference type="ARBA" id="ARBA00004141"/>
    </source>
</evidence>
<dbReference type="PANTHER" id="PTHR31272">
    <property type="entry name" value="CYTOCHROME C-TYPE BIOGENESIS PROTEIN HI_1454-RELATED"/>
    <property type="match status" value="1"/>
</dbReference>
<evidence type="ECO:0000313" key="8">
    <source>
        <dbReference type="EMBL" id="AJC12567.1"/>
    </source>
</evidence>
<keyword evidence="3 6" id="KW-0812">Transmembrane</keyword>
<organism evidence="8 9">
    <name type="scientific">Berryella intestinalis</name>
    <dbReference type="NCBI Taxonomy" id="1531429"/>
    <lineage>
        <taxon>Bacteria</taxon>
        <taxon>Bacillati</taxon>
        <taxon>Actinomycetota</taxon>
        <taxon>Coriobacteriia</taxon>
        <taxon>Eggerthellales</taxon>
        <taxon>Eggerthellaceae</taxon>
        <taxon>Berryella</taxon>
    </lineage>
</organism>
<dbReference type="KEGG" id="cbac:JI75_07770"/>
<feature type="transmembrane region" description="Helical" evidence="6">
    <location>
        <begin position="206"/>
        <end position="234"/>
    </location>
</feature>
<feature type="transmembrane region" description="Helical" evidence="6">
    <location>
        <begin position="59"/>
        <end position="84"/>
    </location>
</feature>
<keyword evidence="5 6" id="KW-0472">Membrane</keyword>
<keyword evidence="4 6" id="KW-1133">Transmembrane helix</keyword>
<dbReference type="Proteomes" id="UP000031121">
    <property type="component" value="Chromosome"/>
</dbReference>
<evidence type="ECO:0000256" key="6">
    <source>
        <dbReference type="SAM" id="Phobius"/>
    </source>
</evidence>
<evidence type="ECO:0000256" key="4">
    <source>
        <dbReference type="ARBA" id="ARBA00022989"/>
    </source>
</evidence>
<dbReference type="PANTHER" id="PTHR31272:SF4">
    <property type="entry name" value="CYTOCHROME C-TYPE BIOGENESIS PROTEIN HI_1454-RELATED"/>
    <property type="match status" value="1"/>
</dbReference>
<evidence type="ECO:0000256" key="3">
    <source>
        <dbReference type="ARBA" id="ARBA00022692"/>
    </source>
</evidence>
<dbReference type="InterPro" id="IPR003834">
    <property type="entry name" value="Cyt_c_assmbl_TM_dom"/>
</dbReference>
<evidence type="ECO:0000313" key="9">
    <source>
        <dbReference type="Proteomes" id="UP000031121"/>
    </source>
</evidence>
<dbReference type="InterPro" id="IPR051790">
    <property type="entry name" value="Cytochrome_c-biogenesis_DsbD"/>
</dbReference>
<sequence length="236" mass="24550">MDYIATFLEGILTFVSPCLLPMLPLYLAYFAGSSAESSETGSAASSGASRATKTTVVNALGFILGFTLVFVALGALAGGLGGVLIRHATWVNVICGLIVILFGLNFAGVIRIPFLEGTHRLSTKVTLVSFPSAILFGIVFSLGWTPCVGAYLGSALALASTQGSVMQGITLLLAYSAGLGVPFLISALAIDKLSGAFSFIKRNYRIINLVCGVFLIVMGVLMITGQLTALMSILNP</sequence>
<dbReference type="STRING" id="1531429.JI75_07770"/>
<comment type="similarity">
    <text evidence="2">Belongs to the DsbD family.</text>
</comment>
<feature type="domain" description="Cytochrome C biogenesis protein transmembrane" evidence="7">
    <location>
        <begin position="5"/>
        <end position="216"/>
    </location>
</feature>
<dbReference type="AlphaFoldDB" id="A0A0A8BBS2"/>
<dbReference type="GO" id="GO:0017004">
    <property type="term" value="P:cytochrome complex assembly"/>
    <property type="evidence" value="ECO:0007669"/>
    <property type="project" value="InterPro"/>
</dbReference>
<reference evidence="9" key="1">
    <citation type="submission" date="2014-08" db="EMBL/GenBank/DDBJ databases">
        <title>Coriobacteriaceae sp. complete genome.</title>
        <authorList>
            <person name="Looft T."/>
            <person name="Bayles D.O."/>
            <person name="Stanton T.B."/>
        </authorList>
    </citation>
    <scope>NUCLEOTIDE SEQUENCE [LARGE SCALE GENOMIC DNA]</scope>
    <source>
        <strain evidence="9">68-1-3</strain>
    </source>
</reference>
<evidence type="ECO:0000256" key="2">
    <source>
        <dbReference type="ARBA" id="ARBA00006143"/>
    </source>
</evidence>